<dbReference type="EMBL" id="JAVFKP010000003">
    <property type="protein sequence ID" value="MDQ4627206.1"/>
    <property type="molecule type" value="Genomic_DNA"/>
</dbReference>
<comment type="caution">
    <text evidence="1">The sequence shown here is derived from an EMBL/GenBank/DDBJ whole genome shotgun (WGS) entry which is preliminary data.</text>
</comment>
<keyword evidence="2" id="KW-1185">Reference proteome</keyword>
<name>A0ABU0XY31_9BURK</name>
<gene>
    <name evidence="1" type="ORF">RB624_15030</name>
</gene>
<accession>A0ABU0XY31</accession>
<organism evidence="1 2">
    <name type="scientific">Janthinobacterium lividum</name>
    <dbReference type="NCBI Taxonomy" id="29581"/>
    <lineage>
        <taxon>Bacteria</taxon>
        <taxon>Pseudomonadati</taxon>
        <taxon>Pseudomonadota</taxon>
        <taxon>Betaproteobacteria</taxon>
        <taxon>Burkholderiales</taxon>
        <taxon>Oxalobacteraceae</taxon>
        <taxon>Janthinobacterium</taxon>
    </lineage>
</organism>
<evidence type="ECO:0000313" key="1">
    <source>
        <dbReference type="EMBL" id="MDQ4627206.1"/>
    </source>
</evidence>
<evidence type="ECO:0000313" key="2">
    <source>
        <dbReference type="Proteomes" id="UP001237592"/>
    </source>
</evidence>
<reference evidence="1 2" key="1">
    <citation type="submission" date="2023-08" db="EMBL/GenBank/DDBJ databases">
        <title>Draft genome sequence of Janthinobacterium lividum.</title>
        <authorList>
            <person name="Chun B.H."/>
            <person name="Lee Y."/>
        </authorList>
    </citation>
    <scope>NUCLEOTIDE SEQUENCE [LARGE SCALE GENOMIC DNA]</scope>
    <source>
        <strain evidence="1 2">AMJK</strain>
    </source>
</reference>
<dbReference type="RefSeq" id="WP_307779501.1">
    <property type="nucleotide sequence ID" value="NZ_JAVFKP010000003.1"/>
</dbReference>
<dbReference type="Proteomes" id="UP001237592">
    <property type="component" value="Unassembled WGS sequence"/>
</dbReference>
<proteinExistence type="predicted"/>
<sequence>MTSRKLMLCHQTSDDQEITIAQRYWAMDTEGKWVENVATIAQAFGLSQYKLAGLVQATTYVHDLDSRCLWCKSPETLSTRSSLTSIYSRKSGYRRYQDPPGAQLCPDCEAKNQQRHVEAKQVENSKRQETIGRALAQVAQCQVRIKLHEISPIDAAYFLALMFAADTKEDQDGIEVFVLKEVLSGSKRVDSEVCQRLFAIGAITPSVKGDLKAFELRDDGKISFSWPNVSWELGPGIKSTPCIVLFDQLSMLLDGPQATPHEIEKMWIHVASAECETVLLDQLDNYYLGDYILGDKTLQAFHYALERLSIPKVWSIIYSVTKHAASLKQSRTYSAMHIRNMIPKMIINFVDRAFNQNWTVYAKTRKEYHIEGILTSVFFSRILCQSPDGFHSATTTSIRKISSSGGSINNSSTV</sequence>
<protein>
    <submittedName>
        <fullName evidence="1">Uncharacterized protein</fullName>
    </submittedName>
</protein>